<feature type="transmembrane region" description="Helical" evidence="13">
    <location>
        <begin position="156"/>
        <end position="176"/>
    </location>
</feature>
<dbReference type="GO" id="GO:0046583">
    <property type="term" value="F:monoatomic cation efflux transmembrane transporter activity"/>
    <property type="evidence" value="ECO:0007669"/>
    <property type="project" value="TreeGrafter"/>
</dbReference>
<evidence type="ECO:0000256" key="4">
    <source>
        <dbReference type="ARBA" id="ARBA00022448"/>
    </source>
</evidence>
<feature type="transmembrane region" description="Helical" evidence="13">
    <location>
        <begin position="78"/>
        <end position="98"/>
    </location>
</feature>
<evidence type="ECO:0000256" key="11">
    <source>
        <dbReference type="ARBA" id="ARBA00023136"/>
    </source>
</evidence>
<evidence type="ECO:0000313" key="14">
    <source>
        <dbReference type="EMBL" id="NYE83139.1"/>
    </source>
</evidence>
<feature type="transmembrane region" description="Helical" evidence="13">
    <location>
        <begin position="12"/>
        <end position="31"/>
    </location>
</feature>
<keyword evidence="7 13" id="KW-0812">Transmembrane</keyword>
<dbReference type="GO" id="GO:0005886">
    <property type="term" value="C:plasma membrane"/>
    <property type="evidence" value="ECO:0007669"/>
    <property type="project" value="UniProtKB-SubCell"/>
</dbReference>
<feature type="transmembrane region" description="Helical" evidence="13">
    <location>
        <begin position="244"/>
        <end position="267"/>
    </location>
</feature>
<sequence length="352" mass="36095">MPVAVARWTRPGIGLAAVSLLMLACAASILLSDPAGVTTVTTGTRLQDWLIGIQGMQRDLHRDLASALREVSRAGITAAWPLVVLSALYGVFHAAGPGHGKAVMATYLTTQDAHLGRGIVLSVVSSLFQGAVAIVLIETVLGVVGMSMRRAQATSVQFEAVSFGLLVLLGLMLMVTHGRRLLRQRRASKTAGASQAGASTPPTSLTPPSLFASGGQWKAVCDDCGSFHAPSADHLRQPLTARHLIGVVLAIGLRPCSGAVLVLLVAHALDLRWAGIAAVVAMSVGTALTVSVLAAVSVLARRVALRLIGGTARAAWANMALSGVGVLGGAAICMMGLALLGATLATPAHPLF</sequence>
<dbReference type="EMBL" id="JACBYR010000001">
    <property type="protein sequence ID" value="NYE83139.1"/>
    <property type="molecule type" value="Genomic_DNA"/>
</dbReference>
<evidence type="ECO:0000256" key="9">
    <source>
        <dbReference type="ARBA" id="ARBA00023065"/>
    </source>
</evidence>
<evidence type="ECO:0000256" key="8">
    <source>
        <dbReference type="ARBA" id="ARBA00022989"/>
    </source>
</evidence>
<evidence type="ECO:0000256" key="7">
    <source>
        <dbReference type="ARBA" id="ARBA00022692"/>
    </source>
</evidence>
<evidence type="ECO:0000256" key="5">
    <source>
        <dbReference type="ARBA" id="ARBA00022475"/>
    </source>
</evidence>
<feature type="transmembrane region" description="Helical" evidence="13">
    <location>
        <begin position="320"/>
        <end position="345"/>
    </location>
</feature>
<comment type="similarity">
    <text evidence="13">Belongs to the NiCoT transporter (TC 2.A.52) family.</text>
</comment>
<dbReference type="PROSITE" id="PS51257">
    <property type="entry name" value="PROKAR_LIPOPROTEIN"/>
    <property type="match status" value="1"/>
</dbReference>
<gene>
    <name evidence="14" type="ORF">FHW18_002410</name>
</gene>
<dbReference type="GO" id="GO:0010045">
    <property type="term" value="P:response to nickel cation"/>
    <property type="evidence" value="ECO:0007669"/>
    <property type="project" value="TreeGrafter"/>
</dbReference>
<comment type="subcellular location">
    <subcellularLocation>
        <location evidence="2 13">Cell membrane</location>
        <topology evidence="2 13">Multi-pass membrane protein</topology>
    </subcellularLocation>
</comment>
<comment type="caution">
    <text evidence="14">The sequence shown here is derived from an EMBL/GenBank/DDBJ whole genome shotgun (WGS) entry which is preliminary data.</text>
</comment>
<reference evidence="14 15" key="1">
    <citation type="submission" date="2020-07" db="EMBL/GenBank/DDBJ databases">
        <title>Genomic Encyclopedia of Type Strains, Phase IV (KMG-V): Genome sequencing to study the core and pangenomes of soil and plant-associated prokaryotes.</title>
        <authorList>
            <person name="Whitman W."/>
        </authorList>
    </citation>
    <scope>NUCLEOTIDE SEQUENCE [LARGE SCALE GENOMIC DNA]</scope>
    <source>
        <strain evidence="14 15">SAS40</strain>
    </source>
</reference>
<dbReference type="GO" id="GO:0006824">
    <property type="term" value="P:cobalt ion transport"/>
    <property type="evidence" value="ECO:0007669"/>
    <property type="project" value="UniProtKB-KW"/>
</dbReference>
<keyword evidence="11 13" id="KW-0472">Membrane</keyword>
<evidence type="ECO:0000256" key="13">
    <source>
        <dbReference type="RuleBase" id="RU362101"/>
    </source>
</evidence>
<organism evidence="14 15">
    <name type="scientific">Pigmentiphaga litoralis</name>
    <dbReference type="NCBI Taxonomy" id="516702"/>
    <lineage>
        <taxon>Bacteria</taxon>
        <taxon>Pseudomonadati</taxon>
        <taxon>Pseudomonadota</taxon>
        <taxon>Betaproteobacteria</taxon>
        <taxon>Burkholderiales</taxon>
        <taxon>Alcaligenaceae</taxon>
        <taxon>Pigmentiphaga</taxon>
    </lineage>
</organism>
<dbReference type="GO" id="GO:0032025">
    <property type="term" value="P:response to cobalt ion"/>
    <property type="evidence" value="ECO:0007669"/>
    <property type="project" value="TreeGrafter"/>
</dbReference>
<dbReference type="RefSeq" id="WP_179586563.1">
    <property type="nucleotide sequence ID" value="NZ_JACBYR010000001.1"/>
</dbReference>
<proteinExistence type="inferred from homology"/>
<keyword evidence="9" id="KW-0406">Ion transport</keyword>
<name>A0A7Y9IUE6_9BURK</name>
<dbReference type="AlphaFoldDB" id="A0A7Y9IUE6"/>
<dbReference type="Proteomes" id="UP000542125">
    <property type="component" value="Unassembled WGS sequence"/>
</dbReference>
<evidence type="ECO:0000256" key="1">
    <source>
        <dbReference type="ARBA" id="ARBA00002510"/>
    </source>
</evidence>
<evidence type="ECO:0000256" key="10">
    <source>
        <dbReference type="ARBA" id="ARBA00023112"/>
    </source>
</evidence>
<dbReference type="InterPro" id="IPR051224">
    <property type="entry name" value="NiCoT_RcnA"/>
</dbReference>
<keyword evidence="12" id="KW-0170">Cobalt</keyword>
<dbReference type="PANTHER" id="PTHR40659">
    <property type="entry name" value="NICKEL/COBALT EFFLUX SYSTEM RCNA"/>
    <property type="match status" value="1"/>
</dbReference>
<accession>A0A7Y9IUE6</accession>
<evidence type="ECO:0000256" key="6">
    <source>
        <dbReference type="ARBA" id="ARBA00022596"/>
    </source>
</evidence>
<evidence type="ECO:0000256" key="3">
    <source>
        <dbReference type="ARBA" id="ARBA00022426"/>
    </source>
</evidence>
<keyword evidence="8 13" id="KW-1133">Transmembrane helix</keyword>
<feature type="transmembrane region" description="Helical" evidence="13">
    <location>
        <begin position="273"/>
        <end position="299"/>
    </location>
</feature>
<keyword evidence="10" id="KW-0921">Nickel transport</keyword>
<keyword evidence="4 13" id="KW-0813">Transport</keyword>
<keyword evidence="3" id="KW-0171">Cobalt transport</keyword>
<keyword evidence="15" id="KW-1185">Reference proteome</keyword>
<dbReference type="PANTHER" id="PTHR40659:SF1">
    <property type="entry name" value="NICKEL_COBALT EFFLUX SYSTEM RCNA"/>
    <property type="match status" value="1"/>
</dbReference>
<protein>
    <recommendedName>
        <fullName evidence="13">Nickel/cobalt efflux system</fullName>
    </recommendedName>
</protein>
<comment type="function">
    <text evidence="1">Efflux system for nickel and cobalt.</text>
</comment>
<dbReference type="GO" id="GO:0015099">
    <property type="term" value="F:nickel cation transmembrane transporter activity"/>
    <property type="evidence" value="ECO:0007669"/>
    <property type="project" value="UniProtKB-UniRule"/>
</dbReference>
<dbReference type="Pfam" id="PF03824">
    <property type="entry name" value="NicO"/>
    <property type="match status" value="1"/>
</dbReference>
<feature type="transmembrane region" description="Helical" evidence="13">
    <location>
        <begin position="119"/>
        <end position="144"/>
    </location>
</feature>
<dbReference type="InterPro" id="IPR011541">
    <property type="entry name" value="Ni/Co_transpt_high_affinity"/>
</dbReference>
<evidence type="ECO:0000313" key="15">
    <source>
        <dbReference type="Proteomes" id="UP000542125"/>
    </source>
</evidence>
<keyword evidence="5" id="KW-1003">Cell membrane</keyword>
<evidence type="ECO:0000256" key="2">
    <source>
        <dbReference type="ARBA" id="ARBA00004651"/>
    </source>
</evidence>
<evidence type="ECO:0000256" key="12">
    <source>
        <dbReference type="ARBA" id="ARBA00023285"/>
    </source>
</evidence>
<keyword evidence="6" id="KW-0533">Nickel</keyword>